<evidence type="ECO:0000313" key="8">
    <source>
        <dbReference type="Proteomes" id="UP000288716"/>
    </source>
</evidence>
<feature type="domain" description="Endo-beta-1,6-galactanase-like" evidence="6">
    <location>
        <begin position="4"/>
        <end position="83"/>
    </location>
</feature>
<dbReference type="InterPro" id="IPR017853">
    <property type="entry name" value="GH"/>
</dbReference>
<dbReference type="EC" id="3.2.1.45" evidence="3"/>
<dbReference type="Proteomes" id="UP000288716">
    <property type="component" value="Unassembled WGS sequence"/>
</dbReference>
<dbReference type="EMBL" id="NCKV01058008">
    <property type="protein sequence ID" value="RWS01235.1"/>
    <property type="molecule type" value="Genomic_DNA"/>
</dbReference>
<dbReference type="AlphaFoldDB" id="A0A443QDY7"/>
<evidence type="ECO:0000256" key="3">
    <source>
        <dbReference type="ARBA" id="ARBA00012658"/>
    </source>
</evidence>
<reference evidence="7 8" key="1">
    <citation type="journal article" date="2018" name="Gigascience">
        <title>Genomes of trombidid mites reveal novel predicted allergens and laterally-transferred genes associated with secondary metabolism.</title>
        <authorList>
            <person name="Dong X."/>
            <person name="Chaisiri K."/>
            <person name="Xia D."/>
            <person name="Armstrong S.D."/>
            <person name="Fang Y."/>
            <person name="Donnelly M.J."/>
            <person name="Kadowaki T."/>
            <person name="McGarry J.W."/>
            <person name="Darby A.C."/>
            <person name="Makepeace B.L."/>
        </authorList>
    </citation>
    <scope>NUCLEOTIDE SEQUENCE [LARGE SCALE GENOMIC DNA]</scope>
    <source>
        <strain evidence="7">UoL-UT</strain>
    </source>
</reference>
<dbReference type="OrthoDB" id="8300090at2759"/>
<dbReference type="Pfam" id="PF14587">
    <property type="entry name" value="Glyco_hydr_30_2"/>
    <property type="match status" value="1"/>
</dbReference>
<dbReference type="Gene3D" id="3.20.20.80">
    <property type="entry name" value="Glycosidases"/>
    <property type="match status" value="1"/>
</dbReference>
<feature type="non-terminal residue" evidence="7">
    <location>
        <position position="1"/>
    </location>
</feature>
<accession>A0A443QDY7</accession>
<gene>
    <name evidence="7" type="ORF">B4U80_14788</name>
</gene>
<evidence type="ECO:0000256" key="2">
    <source>
        <dbReference type="ARBA" id="ARBA00005382"/>
    </source>
</evidence>
<evidence type="ECO:0000256" key="1">
    <source>
        <dbReference type="ARBA" id="ARBA00001013"/>
    </source>
</evidence>
<dbReference type="GO" id="GO:0006665">
    <property type="term" value="P:sphingolipid metabolic process"/>
    <property type="evidence" value="ECO:0007669"/>
    <property type="project" value="InterPro"/>
</dbReference>
<comment type="catalytic activity">
    <reaction evidence="1">
        <text>a beta-D-glucosyl-(1&lt;-&gt;1')-N-acylsphing-4-enine + H2O = an N-acylsphing-4-enine + D-glucose</text>
        <dbReference type="Rhea" id="RHEA:13269"/>
        <dbReference type="ChEBI" id="CHEBI:4167"/>
        <dbReference type="ChEBI" id="CHEBI:15377"/>
        <dbReference type="ChEBI" id="CHEBI:22801"/>
        <dbReference type="ChEBI" id="CHEBI:52639"/>
        <dbReference type="EC" id="3.2.1.45"/>
    </reaction>
    <physiologicalReaction direction="left-to-right" evidence="1">
        <dbReference type="Rhea" id="RHEA:13270"/>
    </physiologicalReaction>
</comment>
<dbReference type="SUPFAM" id="SSF51445">
    <property type="entry name" value="(Trans)glycosidases"/>
    <property type="match status" value="1"/>
</dbReference>
<dbReference type="InterPro" id="IPR039514">
    <property type="entry name" value="6GAL-like"/>
</dbReference>
<dbReference type="GO" id="GO:0016020">
    <property type="term" value="C:membrane"/>
    <property type="evidence" value="ECO:0007669"/>
    <property type="project" value="GOC"/>
</dbReference>
<evidence type="ECO:0000256" key="4">
    <source>
        <dbReference type="ARBA" id="ARBA00022729"/>
    </source>
</evidence>
<comment type="similarity">
    <text evidence="2">Belongs to the glycosyl hydrolase 30 family.</text>
</comment>
<protein>
    <recommendedName>
        <fullName evidence="3">glucosylceramidase</fullName>
        <ecNumber evidence="3">3.2.1.45</ecNumber>
    </recommendedName>
</protein>
<dbReference type="STRING" id="299467.A0A443QDY7"/>
<sequence>YYPNFANYIADFIQLHDKLDLKLYAVSPQNEPEFPTTKWDGCVWFPTQTAKFVKHYLKPTLNNRNLSTKVIIGENANWNVANAYLSLTSAMLKEKDFDIYASHGYSLPMFPQFLVTYNQHVLPWVSAFLFNKERWITEASATDAFDASMTKGVQLATSLTKFLTTGNIN</sequence>
<dbReference type="VEuPathDB" id="VectorBase:LDEU014407"/>
<comment type="caution">
    <text evidence="7">The sequence shown here is derived from an EMBL/GenBank/DDBJ whole genome shotgun (WGS) entry which is preliminary data.</text>
</comment>
<dbReference type="PANTHER" id="PTHR11069">
    <property type="entry name" value="GLUCOSYLCERAMIDASE"/>
    <property type="match status" value="1"/>
</dbReference>
<keyword evidence="8" id="KW-1185">Reference proteome</keyword>
<feature type="non-terminal residue" evidence="7">
    <location>
        <position position="169"/>
    </location>
</feature>
<keyword evidence="4" id="KW-0732">Signal</keyword>
<evidence type="ECO:0000259" key="6">
    <source>
        <dbReference type="Pfam" id="PF14587"/>
    </source>
</evidence>
<dbReference type="PANTHER" id="PTHR11069:SF38">
    <property type="entry name" value="GLUCURONOXYLANASE XYNC"/>
    <property type="match status" value="1"/>
</dbReference>
<organism evidence="7 8">
    <name type="scientific">Leptotrombidium deliense</name>
    <dbReference type="NCBI Taxonomy" id="299467"/>
    <lineage>
        <taxon>Eukaryota</taxon>
        <taxon>Metazoa</taxon>
        <taxon>Ecdysozoa</taxon>
        <taxon>Arthropoda</taxon>
        <taxon>Chelicerata</taxon>
        <taxon>Arachnida</taxon>
        <taxon>Acari</taxon>
        <taxon>Acariformes</taxon>
        <taxon>Trombidiformes</taxon>
        <taxon>Prostigmata</taxon>
        <taxon>Anystina</taxon>
        <taxon>Parasitengona</taxon>
        <taxon>Trombiculoidea</taxon>
        <taxon>Trombiculidae</taxon>
        <taxon>Leptotrombidium</taxon>
    </lineage>
</organism>
<evidence type="ECO:0000313" key="7">
    <source>
        <dbReference type="EMBL" id="RWS01235.1"/>
    </source>
</evidence>
<evidence type="ECO:0000256" key="5">
    <source>
        <dbReference type="ARBA" id="ARBA00022801"/>
    </source>
</evidence>
<keyword evidence="5 7" id="KW-0378">Hydrolase</keyword>
<proteinExistence type="inferred from homology"/>
<name>A0A443QDY7_9ACAR</name>
<dbReference type="GO" id="GO:0004348">
    <property type="term" value="F:glucosylceramidase activity"/>
    <property type="evidence" value="ECO:0007669"/>
    <property type="project" value="UniProtKB-EC"/>
</dbReference>
<dbReference type="InterPro" id="IPR001139">
    <property type="entry name" value="Glyco_hydro_30"/>
</dbReference>